<evidence type="ECO:0000256" key="1">
    <source>
        <dbReference type="SAM" id="SignalP"/>
    </source>
</evidence>
<dbReference type="Proteomes" id="UP000598426">
    <property type="component" value="Unassembled WGS sequence"/>
</dbReference>
<evidence type="ECO:0000313" key="3">
    <source>
        <dbReference type="Proteomes" id="UP000598426"/>
    </source>
</evidence>
<feature type="chain" id="PRO_5045125325" description="MacB-like periplasmic core domain-containing protein" evidence="1">
    <location>
        <begin position="27"/>
        <end position="287"/>
    </location>
</feature>
<proteinExistence type="predicted"/>
<dbReference type="RefSeq" id="WP_191172649.1">
    <property type="nucleotide sequence ID" value="NZ_JACXZS010000010.1"/>
</dbReference>
<evidence type="ECO:0008006" key="4">
    <source>
        <dbReference type="Google" id="ProtNLM"/>
    </source>
</evidence>
<organism evidence="2 3">
    <name type="scientific">Microbacterium helvum</name>
    <dbReference type="NCBI Taxonomy" id="2773713"/>
    <lineage>
        <taxon>Bacteria</taxon>
        <taxon>Bacillati</taxon>
        <taxon>Actinomycetota</taxon>
        <taxon>Actinomycetes</taxon>
        <taxon>Micrococcales</taxon>
        <taxon>Microbacteriaceae</taxon>
        <taxon>Microbacterium</taxon>
    </lineage>
</organism>
<comment type="caution">
    <text evidence="2">The sequence shown here is derived from an EMBL/GenBank/DDBJ whole genome shotgun (WGS) entry which is preliminary data.</text>
</comment>
<keyword evidence="1" id="KW-0732">Signal</keyword>
<feature type="signal peptide" evidence="1">
    <location>
        <begin position="1"/>
        <end position="26"/>
    </location>
</feature>
<keyword evidence="3" id="KW-1185">Reference proteome</keyword>
<evidence type="ECO:0000313" key="2">
    <source>
        <dbReference type="EMBL" id="MBD3943046.1"/>
    </source>
</evidence>
<sequence>MPTMTIALLVAVACLATLLTVGRTTAAEAQLLARLESSGARLISAQDTSGAGLIHPATVAIIDASSVVERTVALSLPVDARPAAQGGGGTRVPLWEARGDLGSAVELVSGRMPGPGEAIISTHQAHAVGLDAAVGALEAGDRQWGIVGTFRARTAFDELDAGVLAPAAATTTTPQLYVIARTAADVPAAADLVREVIAPSGPGDLAVAAPDALAALQGALSRDLGGLGHSLLLLILGGGLCSSRSSRSPTHWCGATTWAGAAPSACLATHWSRSSSFAPASPRSPAG</sequence>
<protein>
    <recommendedName>
        <fullName evidence="4">MacB-like periplasmic core domain-containing protein</fullName>
    </recommendedName>
</protein>
<gene>
    <name evidence="2" type="ORF">IF188_15225</name>
</gene>
<dbReference type="EMBL" id="JACXZS010000010">
    <property type="protein sequence ID" value="MBD3943046.1"/>
    <property type="molecule type" value="Genomic_DNA"/>
</dbReference>
<accession>A0ABR8NVF8</accession>
<name>A0ABR8NVF8_9MICO</name>
<reference evidence="2 3" key="1">
    <citation type="submission" date="2020-09" db="EMBL/GenBank/DDBJ databases">
        <title>Isolation and identification of active actinomycetes.</title>
        <authorList>
            <person name="Li X."/>
        </authorList>
    </citation>
    <scope>NUCLEOTIDE SEQUENCE [LARGE SCALE GENOMIC DNA]</scope>
    <source>
        <strain evidence="2 3">NEAU-LLC</strain>
    </source>
</reference>